<feature type="compositionally biased region" description="Polar residues" evidence="4">
    <location>
        <begin position="731"/>
        <end position="741"/>
    </location>
</feature>
<feature type="compositionally biased region" description="Polar residues" evidence="4">
    <location>
        <begin position="752"/>
        <end position="776"/>
    </location>
</feature>
<comment type="similarity">
    <text evidence="2">Belongs to the BCL9 family.</text>
</comment>
<evidence type="ECO:0000313" key="6">
    <source>
        <dbReference type="EMBL" id="KAK6634440.1"/>
    </source>
</evidence>
<feature type="compositionally biased region" description="Polar residues" evidence="4">
    <location>
        <begin position="864"/>
        <end position="879"/>
    </location>
</feature>
<feature type="compositionally biased region" description="Polar residues" evidence="4">
    <location>
        <begin position="1297"/>
        <end position="1306"/>
    </location>
</feature>
<feature type="region of interest" description="Disordered" evidence="4">
    <location>
        <begin position="117"/>
        <end position="146"/>
    </location>
</feature>
<feature type="region of interest" description="Disordered" evidence="4">
    <location>
        <begin position="1233"/>
        <end position="1316"/>
    </location>
</feature>
<feature type="region of interest" description="Disordered" evidence="4">
    <location>
        <begin position="666"/>
        <end position="838"/>
    </location>
</feature>
<feature type="region of interest" description="Disordered" evidence="4">
    <location>
        <begin position="327"/>
        <end position="366"/>
    </location>
</feature>
<feature type="compositionally biased region" description="Basic and acidic residues" evidence="4">
    <location>
        <begin position="46"/>
        <end position="55"/>
    </location>
</feature>
<keyword evidence="3" id="KW-0539">Nucleus</keyword>
<organism evidence="6 7">
    <name type="scientific">Polyplax serrata</name>
    <name type="common">Common mouse louse</name>
    <dbReference type="NCBI Taxonomy" id="468196"/>
    <lineage>
        <taxon>Eukaryota</taxon>
        <taxon>Metazoa</taxon>
        <taxon>Ecdysozoa</taxon>
        <taxon>Arthropoda</taxon>
        <taxon>Hexapoda</taxon>
        <taxon>Insecta</taxon>
        <taxon>Pterygota</taxon>
        <taxon>Neoptera</taxon>
        <taxon>Paraneoptera</taxon>
        <taxon>Psocodea</taxon>
        <taxon>Troctomorpha</taxon>
        <taxon>Phthiraptera</taxon>
        <taxon>Anoplura</taxon>
        <taxon>Polyplacidae</taxon>
        <taxon>Polyplax</taxon>
    </lineage>
</organism>
<dbReference type="PROSITE" id="PS00018">
    <property type="entry name" value="EF_HAND_1"/>
    <property type="match status" value="1"/>
</dbReference>
<evidence type="ECO:0000256" key="1">
    <source>
        <dbReference type="ARBA" id="ARBA00004123"/>
    </source>
</evidence>
<evidence type="ECO:0000256" key="4">
    <source>
        <dbReference type="SAM" id="MobiDB-lite"/>
    </source>
</evidence>
<evidence type="ECO:0000313" key="7">
    <source>
        <dbReference type="Proteomes" id="UP001372834"/>
    </source>
</evidence>
<accession>A0AAN8RZH2</accession>
<feature type="domain" description="B-cell lymphoma 9 beta-catenin binding" evidence="5">
    <location>
        <begin position="453"/>
        <end position="484"/>
    </location>
</feature>
<dbReference type="Pfam" id="PF11502">
    <property type="entry name" value="BCL9"/>
    <property type="match status" value="1"/>
</dbReference>
<gene>
    <name evidence="6" type="ORF">RUM43_011841</name>
</gene>
<feature type="compositionally biased region" description="Polar residues" evidence="4">
    <location>
        <begin position="923"/>
        <end position="942"/>
    </location>
</feature>
<name>A0AAN8RZH2_POLSC</name>
<feature type="region of interest" description="Disordered" evidence="4">
    <location>
        <begin position="480"/>
        <end position="650"/>
    </location>
</feature>
<protein>
    <recommendedName>
        <fullName evidence="5">B-cell lymphoma 9 beta-catenin binding domain-containing protein</fullName>
    </recommendedName>
</protein>
<feature type="compositionally biased region" description="Polar residues" evidence="4">
    <location>
        <begin position="613"/>
        <end position="641"/>
    </location>
</feature>
<feature type="compositionally biased region" description="Low complexity" evidence="4">
    <location>
        <begin position="909"/>
        <end position="922"/>
    </location>
</feature>
<feature type="compositionally biased region" description="Basic and acidic residues" evidence="4">
    <location>
        <begin position="1"/>
        <end position="22"/>
    </location>
</feature>
<feature type="compositionally biased region" description="Low complexity" evidence="4">
    <location>
        <begin position="717"/>
        <end position="730"/>
    </location>
</feature>
<comment type="caution">
    <text evidence="6">The sequence shown here is derived from an EMBL/GenBank/DDBJ whole genome shotgun (WGS) entry which is preliminary data.</text>
</comment>
<feature type="compositionally biased region" description="Low complexity" evidence="4">
    <location>
        <begin position="558"/>
        <end position="592"/>
    </location>
</feature>
<feature type="compositionally biased region" description="Low complexity" evidence="4">
    <location>
        <begin position="527"/>
        <end position="548"/>
    </location>
</feature>
<dbReference type="InterPro" id="IPR024670">
    <property type="entry name" value="BCL9_beta-catenin-bd_dom"/>
</dbReference>
<reference evidence="6 7" key="1">
    <citation type="submission" date="2023-10" db="EMBL/GenBank/DDBJ databases">
        <title>Genomes of two closely related lineages of the louse Polyplax serrata with different host specificities.</title>
        <authorList>
            <person name="Martinu J."/>
            <person name="Tarabai H."/>
            <person name="Stefka J."/>
            <person name="Hypsa V."/>
        </authorList>
    </citation>
    <scope>NUCLEOTIDE SEQUENCE [LARGE SCALE GENOMIC DNA]</scope>
    <source>
        <strain evidence="6">HR10_N</strain>
    </source>
</reference>
<dbReference type="GO" id="GO:0005634">
    <property type="term" value="C:nucleus"/>
    <property type="evidence" value="ECO:0007669"/>
    <property type="project" value="UniProtKB-SubCell"/>
</dbReference>
<dbReference type="Proteomes" id="UP001372834">
    <property type="component" value="Unassembled WGS sequence"/>
</dbReference>
<feature type="region of interest" description="Disordered" evidence="4">
    <location>
        <begin position="864"/>
        <end position="949"/>
    </location>
</feature>
<evidence type="ECO:0000259" key="5">
    <source>
        <dbReference type="Pfam" id="PF11502"/>
    </source>
</evidence>
<feature type="compositionally biased region" description="Basic and acidic residues" evidence="4">
    <location>
        <begin position="118"/>
        <end position="136"/>
    </location>
</feature>
<comment type="subcellular location">
    <subcellularLocation>
        <location evidence="1">Nucleus</location>
    </subcellularLocation>
</comment>
<feature type="region of interest" description="Disordered" evidence="4">
    <location>
        <begin position="1"/>
        <end position="90"/>
    </location>
</feature>
<feature type="compositionally biased region" description="Gly residues" evidence="4">
    <location>
        <begin position="1233"/>
        <end position="1245"/>
    </location>
</feature>
<dbReference type="InterPro" id="IPR013083">
    <property type="entry name" value="Znf_RING/FYVE/PHD"/>
</dbReference>
<feature type="compositionally biased region" description="Low complexity" evidence="4">
    <location>
        <begin position="777"/>
        <end position="787"/>
    </location>
</feature>
<dbReference type="EMBL" id="JAWJWE010000005">
    <property type="protein sequence ID" value="KAK6634440.1"/>
    <property type="molecule type" value="Genomic_DNA"/>
</dbReference>
<feature type="compositionally biased region" description="Low complexity" evidence="4">
    <location>
        <begin position="327"/>
        <end position="336"/>
    </location>
</feature>
<feature type="compositionally biased region" description="Polar residues" evidence="4">
    <location>
        <begin position="811"/>
        <end position="831"/>
    </location>
</feature>
<dbReference type="Gene3D" id="3.30.40.10">
    <property type="entry name" value="Zinc/RING finger domain, C3HC4 (zinc finger)"/>
    <property type="match status" value="1"/>
</dbReference>
<evidence type="ECO:0000256" key="3">
    <source>
        <dbReference type="ARBA" id="ARBA00023242"/>
    </source>
</evidence>
<proteinExistence type="inferred from homology"/>
<feature type="compositionally biased region" description="Polar residues" evidence="4">
    <location>
        <begin position="497"/>
        <end position="513"/>
    </location>
</feature>
<evidence type="ECO:0000256" key="2">
    <source>
        <dbReference type="ARBA" id="ARBA00009200"/>
    </source>
</evidence>
<dbReference type="InterPro" id="IPR018247">
    <property type="entry name" value="EF_Hand_1_Ca_BS"/>
</dbReference>
<sequence>MSSCERDRTLALERDGHGETTQRGKKRVNKRNNVDKFNENIGPLKTMKDKMKTEKTTLLPSVDGVKTEPNLDGEFKKEPMLSSPMCENESKNSNICSKTGDVKCMKPGLMDSLNVSKMQDRSFMDPKSEMSSRPEDASEEEDLQSNLMSSKIKAENMPPDGNMFAPDSNENLILGLCNQNPGGPPNQGPGMEQPGSGMQPGVQPLPSNVINKQPGTMEAQYMQQQSQIFVFTTALANKSAESVLQGQYPSIIAYHCAQPGTKKYLEKHPLKLNQFHRQSSAQWLNNLAQIKQKTVFGGNAHMKPMGQMPMGMRGPMGGGMTGPCDMPQGPGSGPVPGSVPGPRPVAPNMQGPMPPDLEGMNEPNDLPPSNREMGDHRHGDYPGGVNPMNPMNMWNQGNMNQNNMNFTGPMKNMDAPNKPCVMTRPPHVDNMNPNHFPGVSQFTLTGTKVPTENLTPQQRQHRAEQLATLRKMQEILFPENQAPPTDEFGNPRMVSGGNVTQNPDDPNRNNAVDNNEMKNQIGLKNVNNNSSMNSGGNANNNNNNTSGNGNSGCGSTGNNGNNGSNPSGNNMNSNSGNNNGNNNSCSSNSPMNRLMGRNMNGQSNRNLPLDNPMNHSVVNPPNSVLDTPESMDSMQDPNSHMMQKMPGGNAFPSVAAQLEWQKHYQQFQEEQKKKKGSRTDSPVSRGCNKMQGPPPPYHQTARSASVPIAVPSPNPGSPSNTTSNLSLPSPRTASDLNSPSDLNKHGSGGNVKMSTCSPPNNQGSPSCSKLMSNNPGTPVSTSASQSPTPTPRKDSSQPGLDFASKDLFSRSVPTMGQQKHPKQQSTPNNKEPNLMPVPSPQQIHYLNTFEGQELTIQKQPNTSLKETNINSPLNHTPLSETPKCKTPNGAANSPLPQVPDTSPRFPNISTSTSTTCTTPVSTQAQTSIPTTKDTTTVPSSPDTAGPSPCRSENLPLNPNGINCPPNNKSMHFDPITSLAQMSQQLTNQTTPPCPGAGPMMYNSSSMHMVGGMNHMEQHVVPVGGVGPGGPMGSMGHDNPPMDNMQFPPNNPIISCAGPMMDMSPGFMNTSSPKQNMSNPPPRCVGPFFGGGPGPGPGPGFQKMMGPNTYNGMNVQVKASTPNTIQYLPARPNTNSPNANARGPPSLDFLQRFTNPMNNLDSKVSFMPNCHPNSMDGMNSGGPVGNSSGNLMSNSVSNMLMGGNMVMNPGPMGPLRGQLRPGPGGMMKVPQMGGGGGAGGGGGGGPVFPPGPGCDPMVLGPGPGPGPGPGGNPGMFIQGSKSSPLGMPPDASQPLPPSMSQGNNFKNSPFVGPTVADPNYAQQFHNFQQQLYATNTRSHQMNSHMNQSYFMPK</sequence>